<gene>
    <name evidence="3" type="ORF">SAMN05443292_0273</name>
</gene>
<keyword evidence="1" id="KW-0238">DNA-binding</keyword>
<dbReference type="Gene3D" id="2.10.260.10">
    <property type="match status" value="1"/>
</dbReference>
<dbReference type="SUPFAM" id="SSF89447">
    <property type="entry name" value="AbrB/MazE/MraZ-like"/>
    <property type="match status" value="1"/>
</dbReference>
<name>A0A1I3D5M6_9FLAO</name>
<evidence type="ECO:0000256" key="1">
    <source>
        <dbReference type="PROSITE-ProRule" id="PRU01076"/>
    </source>
</evidence>
<dbReference type="PROSITE" id="PS51740">
    <property type="entry name" value="SPOVT_ABRB"/>
    <property type="match status" value="1"/>
</dbReference>
<dbReference type="AlphaFoldDB" id="A0A1I3D5M6"/>
<feature type="domain" description="SpoVT-AbrB" evidence="2">
    <location>
        <begin position="3"/>
        <end position="48"/>
    </location>
</feature>
<dbReference type="EMBL" id="FOQT01000001">
    <property type="protein sequence ID" value="SFH81995.1"/>
    <property type="molecule type" value="Genomic_DNA"/>
</dbReference>
<dbReference type="GO" id="GO:0003677">
    <property type="term" value="F:DNA binding"/>
    <property type="evidence" value="ECO:0007669"/>
    <property type="project" value="UniProtKB-UniRule"/>
</dbReference>
<keyword evidence="4" id="KW-1185">Reference proteome</keyword>
<sequence>MTTKLRKIGNSSGIILSKIILEELNIEPKDELELIVEDGKILIQKITEPRQNWKEQFLKAGSLKDFDNEMTFSNKFDEEEWTW</sequence>
<protein>
    <submittedName>
        <fullName evidence="3">Transcriptional regulator/antitoxin, MazE</fullName>
    </submittedName>
</protein>
<evidence type="ECO:0000313" key="4">
    <source>
        <dbReference type="Proteomes" id="UP000198931"/>
    </source>
</evidence>
<organism evidence="3 4">
    <name type="scientific">Halpernia frigidisoli</name>
    <dbReference type="NCBI Taxonomy" id="1125876"/>
    <lineage>
        <taxon>Bacteria</taxon>
        <taxon>Pseudomonadati</taxon>
        <taxon>Bacteroidota</taxon>
        <taxon>Flavobacteriia</taxon>
        <taxon>Flavobacteriales</taxon>
        <taxon>Weeksellaceae</taxon>
        <taxon>Chryseobacterium group</taxon>
        <taxon>Halpernia</taxon>
    </lineage>
</organism>
<reference evidence="3 4" key="1">
    <citation type="submission" date="2016-10" db="EMBL/GenBank/DDBJ databases">
        <authorList>
            <person name="de Groot N.N."/>
        </authorList>
    </citation>
    <scope>NUCLEOTIDE SEQUENCE [LARGE SCALE GENOMIC DNA]</scope>
    <source>
        <strain evidence="3 4">DSM 26000</strain>
    </source>
</reference>
<dbReference type="Proteomes" id="UP000198931">
    <property type="component" value="Unassembled WGS sequence"/>
</dbReference>
<dbReference type="STRING" id="1125876.SAMN05443292_0273"/>
<dbReference type="InterPro" id="IPR007159">
    <property type="entry name" value="SpoVT-AbrB_dom"/>
</dbReference>
<dbReference type="SMART" id="SM00966">
    <property type="entry name" value="SpoVT_AbrB"/>
    <property type="match status" value="1"/>
</dbReference>
<evidence type="ECO:0000259" key="2">
    <source>
        <dbReference type="PROSITE" id="PS51740"/>
    </source>
</evidence>
<dbReference type="Pfam" id="PF04014">
    <property type="entry name" value="MazE_antitoxin"/>
    <property type="match status" value="1"/>
</dbReference>
<evidence type="ECO:0000313" key="3">
    <source>
        <dbReference type="EMBL" id="SFH81995.1"/>
    </source>
</evidence>
<dbReference type="OrthoDB" id="9795766at2"/>
<accession>A0A1I3D5M6</accession>
<dbReference type="RefSeq" id="WP_090078380.1">
    <property type="nucleotide sequence ID" value="NZ_FOQT01000001.1"/>
</dbReference>
<dbReference type="InterPro" id="IPR037914">
    <property type="entry name" value="SpoVT-AbrB_sf"/>
</dbReference>
<proteinExistence type="predicted"/>